<feature type="region of interest" description="Disordered" evidence="2">
    <location>
        <begin position="663"/>
        <end position="707"/>
    </location>
</feature>
<dbReference type="Gene3D" id="3.40.50.1910">
    <property type="match status" value="1"/>
</dbReference>
<organism evidence="3 4">
    <name type="scientific">Torulaspora globosa</name>
    <dbReference type="NCBI Taxonomy" id="48254"/>
    <lineage>
        <taxon>Eukaryota</taxon>
        <taxon>Fungi</taxon>
        <taxon>Dikarya</taxon>
        <taxon>Ascomycota</taxon>
        <taxon>Saccharomycotina</taxon>
        <taxon>Saccharomycetes</taxon>
        <taxon>Saccharomycetales</taxon>
        <taxon>Saccharomycetaceae</taxon>
        <taxon>Torulaspora</taxon>
    </lineage>
</organism>
<evidence type="ECO:0000256" key="2">
    <source>
        <dbReference type="SAM" id="MobiDB-lite"/>
    </source>
</evidence>
<proteinExistence type="inferred from homology"/>
<dbReference type="PIRSF" id="PIRSF005715">
    <property type="entry name" value="VPS45_Sec1"/>
    <property type="match status" value="1"/>
</dbReference>
<name>A0A7H9I0I1_9SACH</name>
<reference evidence="3 4" key="1">
    <citation type="submission" date="2020-06" db="EMBL/GenBank/DDBJ databases">
        <title>The yeast mating-type switching endonuclease HO is a domesticated member of an unorthodox homing genetic element family.</title>
        <authorList>
            <person name="Coughlan A.Y."/>
            <person name="Lombardi L."/>
            <person name="Braun-Galleani S."/>
            <person name="Martos A.R."/>
            <person name="Galeote V."/>
            <person name="Bigey F."/>
            <person name="Dequin S."/>
            <person name="Byrne K.P."/>
            <person name="Wolfe K.H."/>
        </authorList>
    </citation>
    <scope>NUCLEOTIDE SEQUENCE [LARGE SCALE GENOMIC DNA]</scope>
    <source>
        <strain evidence="3 4">CBS2947</strain>
    </source>
</reference>
<feature type="compositionally biased region" description="Polar residues" evidence="2">
    <location>
        <begin position="545"/>
        <end position="560"/>
    </location>
</feature>
<gene>
    <name evidence="3" type="ORF">HG537_0H01070</name>
</gene>
<dbReference type="InterPro" id="IPR043154">
    <property type="entry name" value="Sec-1-like_dom1"/>
</dbReference>
<dbReference type="Gene3D" id="1.25.40.60">
    <property type="match status" value="1"/>
</dbReference>
<dbReference type="InterPro" id="IPR036045">
    <property type="entry name" value="Sec1-like_sf"/>
</dbReference>
<dbReference type="Pfam" id="PF00995">
    <property type="entry name" value="Sec1"/>
    <property type="match status" value="1"/>
</dbReference>
<dbReference type="Gene3D" id="3.90.830.10">
    <property type="entry name" value="Syntaxin Binding Protein 1, Chain A, domain 2"/>
    <property type="match status" value="1"/>
</dbReference>
<dbReference type="Gene3D" id="3.40.50.2060">
    <property type="match status" value="1"/>
</dbReference>
<dbReference type="EMBL" id="CP059274">
    <property type="protein sequence ID" value="QLQ82346.1"/>
    <property type="molecule type" value="Genomic_DNA"/>
</dbReference>
<dbReference type="PANTHER" id="PTHR11679">
    <property type="entry name" value="VESICLE PROTEIN SORTING-ASSOCIATED"/>
    <property type="match status" value="1"/>
</dbReference>
<dbReference type="InterPro" id="IPR027482">
    <property type="entry name" value="Sec1-like_dom2"/>
</dbReference>
<comment type="similarity">
    <text evidence="1">Belongs to the STXBP/unc-18/SEC1 family.</text>
</comment>
<dbReference type="SUPFAM" id="SSF56815">
    <property type="entry name" value="Sec1/munc18-like (SM) proteins"/>
    <property type="match status" value="1"/>
</dbReference>
<accession>A0A7H9I0I1</accession>
<dbReference type="AlphaFoldDB" id="A0A7H9I0I1"/>
<sequence length="707" mass="81023">MSDLIELQRAYFLSVINEIKTEHNVKFLVIDEQVESLLSYLFDSPQQLLSHVTAVDRIDSPNRKGQPSVEVIYLVKATKFNINCIDVDFCNRPPKYKKCHIRFLPESEPHIMRFFGSKKYIPQYMATINEAKLCFIPKQSQVFLTSDIDKPLQIFFNKQCSNLIDKNLQRVLQSLLNLCIITGEYPIIRYSKPSQDQFNLTPGTALAKKVAFEFQNLLDGYARENNDFPPPSSRPRSILVITDRTLDPFSPLLHDFSYQAMAYDAVPELDIGNDTYYYKAENEKGEVEEKTAKLLDILDPDLIELKNQHIVDASEYLSGKIKEMIAKNPLLVDRSNVKTTTDLLSVVAHLKDFDEERRRLILHRCLIDRCLELNQERNLAQAADVEQCLAGFGLDSNGERSKHITDALLPILANKGSILTDKVRYIIVYALYRGGLVEQDFVKLLSFIGIEPEHEFFGHFMRLFKNFEQIGFKLIKEEPRSKPFKKQWFHDTITKNPSVYNSSRFIPACGNTLSRLITNPLLVDEESFPYVKDKPIELVDEDTQESSNSLAGTNGSSSLRNPRHRAVWTKNSSSLKRAPRQRFFYYVIGGLTYPEIKAACEQSELKNKDVFIGSEGIITPLAFMKSVEHLTTNRSMLNLKDDQPQKESVPAYLYESVAPVAKPVSHMHRRSHNEPPKSAPVQTNKPPVEKEKKRGKLSRFLKSRDKS</sequence>
<dbReference type="InterPro" id="IPR001619">
    <property type="entry name" value="Sec1-like"/>
</dbReference>
<evidence type="ECO:0000256" key="1">
    <source>
        <dbReference type="ARBA" id="ARBA00009884"/>
    </source>
</evidence>
<dbReference type="OrthoDB" id="2228at2759"/>
<keyword evidence="4" id="KW-1185">Reference proteome</keyword>
<feature type="region of interest" description="Disordered" evidence="2">
    <location>
        <begin position="540"/>
        <end position="561"/>
    </location>
</feature>
<evidence type="ECO:0000313" key="3">
    <source>
        <dbReference type="EMBL" id="QLQ82346.1"/>
    </source>
</evidence>
<dbReference type="Proteomes" id="UP000510647">
    <property type="component" value="Chromosome 8"/>
</dbReference>
<evidence type="ECO:0008006" key="5">
    <source>
        <dbReference type="Google" id="ProtNLM"/>
    </source>
</evidence>
<dbReference type="InterPro" id="IPR043127">
    <property type="entry name" value="Sec-1-like_dom3a"/>
</dbReference>
<protein>
    <recommendedName>
        <fullName evidence="5">Sec1-like protein</fullName>
    </recommendedName>
</protein>
<dbReference type="GO" id="GO:0016192">
    <property type="term" value="P:vesicle-mediated transport"/>
    <property type="evidence" value="ECO:0007669"/>
    <property type="project" value="InterPro"/>
</dbReference>
<evidence type="ECO:0000313" key="4">
    <source>
        <dbReference type="Proteomes" id="UP000510647"/>
    </source>
</evidence>